<reference evidence="7" key="1">
    <citation type="submission" date="2018-05" db="EMBL/GenBank/DDBJ databases">
        <authorList>
            <person name="Lanie J.A."/>
            <person name="Ng W.-L."/>
            <person name="Kazmierczak K.M."/>
            <person name="Andrzejewski T.M."/>
            <person name="Davidsen T.M."/>
            <person name="Wayne K.J."/>
            <person name="Tettelin H."/>
            <person name="Glass J.I."/>
            <person name="Rusch D."/>
            <person name="Podicherti R."/>
            <person name="Tsui H.-C.T."/>
            <person name="Winkler M.E."/>
        </authorList>
    </citation>
    <scope>NUCLEOTIDE SEQUENCE</scope>
</reference>
<evidence type="ECO:0000256" key="5">
    <source>
        <dbReference type="ARBA" id="ARBA00023239"/>
    </source>
</evidence>
<dbReference type="GO" id="GO:0052856">
    <property type="term" value="F:NAD(P)HX epimerase activity"/>
    <property type="evidence" value="ECO:0007669"/>
    <property type="project" value="TreeGrafter"/>
</dbReference>
<evidence type="ECO:0000313" key="7">
    <source>
        <dbReference type="EMBL" id="SVC99003.1"/>
    </source>
</evidence>
<keyword evidence="1" id="KW-0547">Nucleotide-binding</keyword>
<dbReference type="InterPro" id="IPR017953">
    <property type="entry name" value="Carbohydrate_kinase_pred_CS"/>
</dbReference>
<dbReference type="HAMAP" id="MF_01965">
    <property type="entry name" value="NADHX_dehydratase"/>
    <property type="match status" value="1"/>
</dbReference>
<dbReference type="EMBL" id="UINC01122899">
    <property type="protein sequence ID" value="SVC99003.1"/>
    <property type="molecule type" value="Genomic_DNA"/>
</dbReference>
<keyword evidence="3" id="KW-0521">NADP</keyword>
<evidence type="ECO:0000259" key="6">
    <source>
        <dbReference type="PROSITE" id="PS51383"/>
    </source>
</evidence>
<evidence type="ECO:0000256" key="1">
    <source>
        <dbReference type="ARBA" id="ARBA00022741"/>
    </source>
</evidence>
<evidence type="ECO:0000256" key="4">
    <source>
        <dbReference type="ARBA" id="ARBA00023027"/>
    </source>
</evidence>
<dbReference type="NCBIfam" id="TIGR00196">
    <property type="entry name" value="yjeF_cterm"/>
    <property type="match status" value="1"/>
</dbReference>
<proteinExistence type="inferred from homology"/>
<dbReference type="Pfam" id="PF01256">
    <property type="entry name" value="Carb_kinase"/>
    <property type="match status" value="1"/>
</dbReference>
<dbReference type="InterPro" id="IPR000631">
    <property type="entry name" value="CARKD"/>
</dbReference>
<feature type="domain" description="YjeF C-terminal" evidence="6">
    <location>
        <begin position="1"/>
        <end position="263"/>
    </location>
</feature>
<gene>
    <name evidence="7" type="ORF">METZ01_LOCUS351857</name>
</gene>
<dbReference type="CDD" id="cd01171">
    <property type="entry name" value="YXKO-related"/>
    <property type="match status" value="1"/>
</dbReference>
<dbReference type="PROSITE" id="PS51383">
    <property type="entry name" value="YJEF_C_3"/>
    <property type="match status" value="1"/>
</dbReference>
<dbReference type="GO" id="GO:0052855">
    <property type="term" value="F:ADP-dependent NAD(P)H-hydrate dehydratase activity"/>
    <property type="evidence" value="ECO:0007669"/>
    <property type="project" value="TreeGrafter"/>
</dbReference>
<protein>
    <recommendedName>
        <fullName evidence="6">YjeF C-terminal domain-containing protein</fullName>
    </recommendedName>
</protein>
<dbReference type="GO" id="GO:0005524">
    <property type="term" value="F:ATP binding"/>
    <property type="evidence" value="ECO:0007669"/>
    <property type="project" value="UniProtKB-KW"/>
</dbReference>
<accession>A0A382RMR6</accession>
<name>A0A382RMR6_9ZZZZ</name>
<dbReference type="Gene3D" id="3.40.1190.20">
    <property type="match status" value="1"/>
</dbReference>
<dbReference type="PANTHER" id="PTHR12592">
    <property type="entry name" value="ATP-DEPENDENT (S)-NAD(P)H-HYDRATE DEHYDRATASE FAMILY MEMBER"/>
    <property type="match status" value="1"/>
</dbReference>
<dbReference type="GO" id="GO:0110051">
    <property type="term" value="P:metabolite repair"/>
    <property type="evidence" value="ECO:0007669"/>
    <property type="project" value="TreeGrafter"/>
</dbReference>
<keyword evidence="4" id="KW-0520">NAD</keyword>
<organism evidence="7">
    <name type="scientific">marine metagenome</name>
    <dbReference type="NCBI Taxonomy" id="408172"/>
    <lineage>
        <taxon>unclassified sequences</taxon>
        <taxon>metagenomes</taxon>
        <taxon>ecological metagenomes</taxon>
    </lineage>
</organism>
<evidence type="ECO:0000256" key="2">
    <source>
        <dbReference type="ARBA" id="ARBA00022840"/>
    </source>
</evidence>
<sequence>RVFVVAGSIGMTGAATLASEAVLRVGAGLVILGIPASLNQVLEMKLTEVMTIPLPETDQGSIALAAESRIGEYIDRNESVLAIGPGLSQHFETAELVNRLVCQHDKPMVIDADGLNAVAQNLDTLKFLNTESVLTPHPGEMSRLLDVPVSEIEADRVNIAQQFAQDHQLVLVLKGVPSIVARYDGQVWINSTGNAGMATAGSGDVLTGVIAGFIAQGMDSFSAAVLGVYLHGFAGDLASESVGQYGMVAGDLLGYLPIAIERLRG</sequence>
<dbReference type="AlphaFoldDB" id="A0A382RMR6"/>
<evidence type="ECO:0000256" key="3">
    <source>
        <dbReference type="ARBA" id="ARBA00022857"/>
    </source>
</evidence>
<dbReference type="SUPFAM" id="SSF53613">
    <property type="entry name" value="Ribokinase-like"/>
    <property type="match status" value="1"/>
</dbReference>
<keyword evidence="5" id="KW-0456">Lyase</keyword>
<dbReference type="PROSITE" id="PS01050">
    <property type="entry name" value="YJEF_C_2"/>
    <property type="match status" value="1"/>
</dbReference>
<dbReference type="PANTHER" id="PTHR12592:SF0">
    <property type="entry name" value="ATP-DEPENDENT (S)-NAD(P)H-HYDRATE DEHYDRATASE"/>
    <property type="match status" value="1"/>
</dbReference>
<feature type="non-terminal residue" evidence="7">
    <location>
        <position position="1"/>
    </location>
</feature>
<dbReference type="InterPro" id="IPR029056">
    <property type="entry name" value="Ribokinase-like"/>
</dbReference>
<keyword evidence="2" id="KW-0067">ATP-binding</keyword>